<evidence type="ECO:0000256" key="9">
    <source>
        <dbReference type="ARBA" id="ARBA00022679"/>
    </source>
</evidence>
<protein>
    <recommendedName>
        <fullName evidence="5">Oxygen sensor histidine kinase NreB</fullName>
        <ecNumber evidence="4">2.7.13.3</ecNumber>
    </recommendedName>
    <alternativeName>
        <fullName evidence="18">Nitrogen regulation protein B</fullName>
    </alternativeName>
</protein>
<dbReference type="GO" id="GO:0051539">
    <property type="term" value="F:4 iron, 4 sulfur cluster binding"/>
    <property type="evidence" value="ECO:0007669"/>
    <property type="project" value="UniProtKB-KW"/>
</dbReference>
<evidence type="ECO:0000256" key="11">
    <source>
        <dbReference type="ARBA" id="ARBA00022741"/>
    </source>
</evidence>
<evidence type="ECO:0000256" key="14">
    <source>
        <dbReference type="ARBA" id="ARBA00023004"/>
    </source>
</evidence>
<keyword evidence="6" id="KW-0004">4Fe-4S</keyword>
<comment type="cofactor">
    <cofactor evidence="2">
        <name>[4Fe-4S] cluster</name>
        <dbReference type="ChEBI" id="CHEBI:49883"/>
    </cofactor>
</comment>
<evidence type="ECO:0000313" key="21">
    <source>
        <dbReference type="Proteomes" id="UP000186917"/>
    </source>
</evidence>
<keyword evidence="8" id="KW-0597">Phosphoprotein</keyword>
<organism evidence="20 21">
    <name type="scientific">Filimonas lacunae</name>
    <dbReference type="NCBI Taxonomy" id="477680"/>
    <lineage>
        <taxon>Bacteria</taxon>
        <taxon>Pseudomonadati</taxon>
        <taxon>Bacteroidota</taxon>
        <taxon>Chitinophagia</taxon>
        <taxon>Chitinophagales</taxon>
        <taxon>Chitinophagaceae</taxon>
        <taxon>Filimonas</taxon>
    </lineage>
</organism>
<dbReference type="PROSITE" id="PS50109">
    <property type="entry name" value="HIS_KIN"/>
    <property type="match status" value="1"/>
</dbReference>
<evidence type="ECO:0000256" key="3">
    <source>
        <dbReference type="ARBA" id="ARBA00004496"/>
    </source>
</evidence>
<keyword evidence="15" id="KW-0902">Two-component regulatory system</keyword>
<dbReference type="EC" id="2.7.13.3" evidence="4"/>
<evidence type="ECO:0000256" key="18">
    <source>
        <dbReference type="ARBA" id="ARBA00030800"/>
    </source>
</evidence>
<dbReference type="AlphaFoldDB" id="A0A1N7LDH0"/>
<sequence>MHQADLHHMQSQYEHILLQSQLEIQEQTFRNISQEIHDNIGQVLSLVKLNLNTIHEGNLQEKLSMTDELVGKAISDLRDLSKSLNGEKIADIGLKAAIAHELYMIEKAASIHTTLTGGDIDCLLHEEQVIIVFRMVQELFNNILKHAQAGLITVHLHTAENAVVLSVKDDGVGFDKDNMDDSKTGIGLKNLQQRARLVNAQMTIDTAPGQGTEVAITLQPL</sequence>
<dbReference type="EMBL" id="FTOR01000001">
    <property type="protein sequence ID" value="SIS71869.1"/>
    <property type="molecule type" value="Genomic_DNA"/>
</dbReference>
<feature type="domain" description="Histidine kinase" evidence="19">
    <location>
        <begin position="31"/>
        <end position="221"/>
    </location>
</feature>
<dbReference type="InterPro" id="IPR050482">
    <property type="entry name" value="Sensor_HK_TwoCompSys"/>
</dbReference>
<evidence type="ECO:0000256" key="12">
    <source>
        <dbReference type="ARBA" id="ARBA00022777"/>
    </source>
</evidence>
<dbReference type="InterPro" id="IPR003594">
    <property type="entry name" value="HATPase_dom"/>
</dbReference>
<dbReference type="GO" id="GO:0005737">
    <property type="term" value="C:cytoplasm"/>
    <property type="evidence" value="ECO:0007669"/>
    <property type="project" value="UniProtKB-SubCell"/>
</dbReference>
<dbReference type="GO" id="GO:0046983">
    <property type="term" value="F:protein dimerization activity"/>
    <property type="evidence" value="ECO:0007669"/>
    <property type="project" value="InterPro"/>
</dbReference>
<evidence type="ECO:0000256" key="10">
    <source>
        <dbReference type="ARBA" id="ARBA00022723"/>
    </source>
</evidence>
<keyword evidence="13" id="KW-0067">ATP-binding</keyword>
<gene>
    <name evidence="20" type="ORF">SAMN05421788_101805</name>
</gene>
<dbReference type="Proteomes" id="UP000186917">
    <property type="component" value="Unassembled WGS sequence"/>
</dbReference>
<keyword evidence="10" id="KW-0479">Metal-binding</keyword>
<evidence type="ECO:0000256" key="2">
    <source>
        <dbReference type="ARBA" id="ARBA00001966"/>
    </source>
</evidence>
<dbReference type="SUPFAM" id="SSF55874">
    <property type="entry name" value="ATPase domain of HSP90 chaperone/DNA topoisomerase II/histidine kinase"/>
    <property type="match status" value="1"/>
</dbReference>
<dbReference type="GO" id="GO:0046872">
    <property type="term" value="F:metal ion binding"/>
    <property type="evidence" value="ECO:0007669"/>
    <property type="project" value="UniProtKB-KW"/>
</dbReference>
<dbReference type="GO" id="GO:0005524">
    <property type="term" value="F:ATP binding"/>
    <property type="evidence" value="ECO:0007669"/>
    <property type="project" value="UniProtKB-KW"/>
</dbReference>
<dbReference type="GO" id="GO:0000155">
    <property type="term" value="F:phosphorelay sensor kinase activity"/>
    <property type="evidence" value="ECO:0007669"/>
    <property type="project" value="InterPro"/>
</dbReference>
<comment type="function">
    <text evidence="17">Member of the two-component regulatory system NreB/NreC involved in the control of dissimilatory nitrate/nitrite reduction in response to oxygen. NreB functions as a direct oxygen sensor histidine kinase which is autophosphorylated, in the absence of oxygen, probably at the conserved histidine residue, and transfers its phosphate group probably to a conserved aspartate residue of NreC. NreB/NreC activates the expression of the nitrate (narGHJI) and nitrite (nir) reductase operons, as well as the putative nitrate transporter gene narT.</text>
</comment>
<evidence type="ECO:0000256" key="16">
    <source>
        <dbReference type="ARBA" id="ARBA00023014"/>
    </source>
</evidence>
<keyword evidence="21" id="KW-1185">Reference proteome</keyword>
<dbReference type="PRINTS" id="PR00344">
    <property type="entry name" value="BCTRLSENSOR"/>
</dbReference>
<evidence type="ECO:0000256" key="5">
    <source>
        <dbReference type="ARBA" id="ARBA00017322"/>
    </source>
</evidence>
<evidence type="ECO:0000256" key="4">
    <source>
        <dbReference type="ARBA" id="ARBA00012438"/>
    </source>
</evidence>
<keyword evidence="9" id="KW-0808">Transferase</keyword>
<dbReference type="InterPro" id="IPR011712">
    <property type="entry name" value="Sig_transdc_His_kin_sub3_dim/P"/>
</dbReference>
<comment type="catalytic activity">
    <reaction evidence="1">
        <text>ATP + protein L-histidine = ADP + protein N-phospho-L-histidine.</text>
        <dbReference type="EC" id="2.7.13.3"/>
    </reaction>
</comment>
<evidence type="ECO:0000256" key="1">
    <source>
        <dbReference type="ARBA" id="ARBA00000085"/>
    </source>
</evidence>
<keyword evidence="16" id="KW-0411">Iron-sulfur</keyword>
<dbReference type="PANTHER" id="PTHR24421:SF10">
    <property type="entry name" value="NITRATE_NITRITE SENSOR PROTEIN NARQ"/>
    <property type="match status" value="1"/>
</dbReference>
<dbReference type="PANTHER" id="PTHR24421">
    <property type="entry name" value="NITRATE/NITRITE SENSOR PROTEIN NARX-RELATED"/>
    <property type="match status" value="1"/>
</dbReference>
<keyword evidence="7" id="KW-0963">Cytoplasm</keyword>
<comment type="subcellular location">
    <subcellularLocation>
        <location evidence="3">Cytoplasm</location>
    </subcellularLocation>
</comment>
<dbReference type="InterPro" id="IPR036890">
    <property type="entry name" value="HATPase_C_sf"/>
</dbReference>
<dbReference type="GO" id="GO:0016020">
    <property type="term" value="C:membrane"/>
    <property type="evidence" value="ECO:0007669"/>
    <property type="project" value="InterPro"/>
</dbReference>
<evidence type="ECO:0000256" key="15">
    <source>
        <dbReference type="ARBA" id="ARBA00023012"/>
    </source>
</evidence>
<keyword evidence="11" id="KW-0547">Nucleotide-binding</keyword>
<evidence type="ECO:0000256" key="6">
    <source>
        <dbReference type="ARBA" id="ARBA00022485"/>
    </source>
</evidence>
<name>A0A1N7LDH0_9BACT</name>
<keyword evidence="14" id="KW-0408">Iron</keyword>
<dbReference type="Pfam" id="PF07730">
    <property type="entry name" value="HisKA_3"/>
    <property type="match status" value="1"/>
</dbReference>
<reference evidence="21" key="1">
    <citation type="submission" date="2017-01" db="EMBL/GenBank/DDBJ databases">
        <authorList>
            <person name="Varghese N."/>
            <person name="Submissions S."/>
        </authorList>
    </citation>
    <scope>NUCLEOTIDE SEQUENCE [LARGE SCALE GENOMIC DNA]</scope>
    <source>
        <strain evidence="21">DSM 21054</strain>
    </source>
</reference>
<proteinExistence type="predicted"/>
<evidence type="ECO:0000256" key="13">
    <source>
        <dbReference type="ARBA" id="ARBA00022840"/>
    </source>
</evidence>
<evidence type="ECO:0000256" key="7">
    <source>
        <dbReference type="ARBA" id="ARBA00022490"/>
    </source>
</evidence>
<dbReference type="Gene3D" id="3.30.565.10">
    <property type="entry name" value="Histidine kinase-like ATPase, C-terminal domain"/>
    <property type="match status" value="1"/>
</dbReference>
<dbReference type="Pfam" id="PF02518">
    <property type="entry name" value="HATPase_c"/>
    <property type="match status" value="1"/>
</dbReference>
<evidence type="ECO:0000259" key="19">
    <source>
        <dbReference type="PROSITE" id="PS50109"/>
    </source>
</evidence>
<dbReference type="CDD" id="cd16917">
    <property type="entry name" value="HATPase_UhpB-NarQ-NarX-like"/>
    <property type="match status" value="1"/>
</dbReference>
<dbReference type="InterPro" id="IPR004358">
    <property type="entry name" value="Sig_transdc_His_kin-like_C"/>
</dbReference>
<dbReference type="InterPro" id="IPR005467">
    <property type="entry name" value="His_kinase_dom"/>
</dbReference>
<evidence type="ECO:0000256" key="17">
    <source>
        <dbReference type="ARBA" id="ARBA00024827"/>
    </source>
</evidence>
<dbReference type="STRING" id="477680.SAMN05421788_101805"/>
<evidence type="ECO:0000313" key="20">
    <source>
        <dbReference type="EMBL" id="SIS71869.1"/>
    </source>
</evidence>
<evidence type="ECO:0000256" key="8">
    <source>
        <dbReference type="ARBA" id="ARBA00022553"/>
    </source>
</evidence>
<dbReference type="SMART" id="SM00387">
    <property type="entry name" value="HATPase_c"/>
    <property type="match status" value="1"/>
</dbReference>
<accession>A0A1N7LDH0</accession>
<keyword evidence="12 20" id="KW-0418">Kinase</keyword>